<dbReference type="InterPro" id="IPR051396">
    <property type="entry name" value="Bact_Antivir_Def_Nuclease"/>
</dbReference>
<feature type="domain" description="ATPase AAA-type core" evidence="3">
    <location>
        <begin position="233"/>
        <end position="313"/>
    </location>
</feature>
<dbReference type="InterPro" id="IPR027417">
    <property type="entry name" value="P-loop_NTPase"/>
</dbReference>
<evidence type="ECO:0000259" key="2">
    <source>
        <dbReference type="Pfam" id="PF13175"/>
    </source>
</evidence>
<dbReference type="InterPro" id="IPR022532">
    <property type="entry name" value="DUF3696"/>
</dbReference>
<organism evidence="4 5">
    <name type="scientific">Lujinxingia vulgaris</name>
    <dbReference type="NCBI Taxonomy" id="2600176"/>
    <lineage>
        <taxon>Bacteria</taxon>
        <taxon>Deltaproteobacteria</taxon>
        <taxon>Bradymonadales</taxon>
        <taxon>Lujinxingiaceae</taxon>
        <taxon>Lujinxingia</taxon>
    </lineage>
</organism>
<gene>
    <name evidence="4" type="ORF">FRC96_00695</name>
</gene>
<name>A0A5C6XJI9_9DELT</name>
<evidence type="ECO:0000313" key="4">
    <source>
        <dbReference type="EMBL" id="TXD44240.1"/>
    </source>
</evidence>
<evidence type="ECO:0000259" key="3">
    <source>
        <dbReference type="Pfam" id="PF13304"/>
    </source>
</evidence>
<dbReference type="InterPro" id="IPR014592">
    <property type="entry name" value="P-loop_UCP034888"/>
</dbReference>
<dbReference type="RefSeq" id="WP_146972124.1">
    <property type="nucleotide sequence ID" value="NZ_VOSL01000005.1"/>
</dbReference>
<dbReference type="Pfam" id="PF12476">
    <property type="entry name" value="DUF3696"/>
    <property type="match status" value="1"/>
</dbReference>
<dbReference type="GO" id="GO:0005524">
    <property type="term" value="F:ATP binding"/>
    <property type="evidence" value="ECO:0007669"/>
    <property type="project" value="InterPro"/>
</dbReference>
<dbReference type="PIRSF" id="PIRSF034888">
    <property type="entry name" value="P-loop_UCP034888"/>
    <property type="match status" value="1"/>
</dbReference>
<feature type="domain" description="Endonuclease GajA/Old nuclease/RecF-like AAA" evidence="2">
    <location>
        <begin position="1"/>
        <end position="65"/>
    </location>
</feature>
<reference evidence="4 5" key="1">
    <citation type="submission" date="2019-08" db="EMBL/GenBank/DDBJ databases">
        <title>Bradymonadales sp. TMQ2.</title>
        <authorList>
            <person name="Liang Q."/>
        </authorList>
    </citation>
    <scope>NUCLEOTIDE SEQUENCE [LARGE SCALE GENOMIC DNA]</scope>
    <source>
        <strain evidence="4 5">TMQ2</strain>
    </source>
</reference>
<dbReference type="SUPFAM" id="SSF52540">
    <property type="entry name" value="P-loop containing nucleoside triphosphate hydrolases"/>
    <property type="match status" value="1"/>
</dbReference>
<comment type="caution">
    <text evidence="4">The sequence shown here is derived from an EMBL/GenBank/DDBJ whole genome shotgun (WGS) entry which is preliminary data.</text>
</comment>
<evidence type="ECO:0000313" key="5">
    <source>
        <dbReference type="Proteomes" id="UP000321046"/>
    </source>
</evidence>
<dbReference type="AlphaFoldDB" id="A0A5C6XJI9"/>
<dbReference type="Gene3D" id="3.40.50.300">
    <property type="entry name" value="P-loop containing nucleotide triphosphate hydrolases"/>
    <property type="match status" value="1"/>
</dbReference>
<protein>
    <submittedName>
        <fullName evidence="4">DUF3696 domain-containing protein</fullName>
    </submittedName>
</protein>
<dbReference type="Pfam" id="PF13175">
    <property type="entry name" value="AAA_15"/>
    <property type="match status" value="1"/>
</dbReference>
<evidence type="ECO:0000259" key="1">
    <source>
        <dbReference type="Pfam" id="PF12476"/>
    </source>
</evidence>
<dbReference type="EMBL" id="VOSL01000005">
    <property type="protein sequence ID" value="TXD44240.1"/>
    <property type="molecule type" value="Genomic_DNA"/>
</dbReference>
<dbReference type="PANTHER" id="PTHR43581">
    <property type="entry name" value="ATP/GTP PHOSPHATASE"/>
    <property type="match status" value="1"/>
</dbReference>
<proteinExistence type="predicted"/>
<dbReference type="Proteomes" id="UP000321046">
    <property type="component" value="Unassembled WGS sequence"/>
</dbReference>
<accession>A0A5C6XJI9</accession>
<dbReference type="PANTHER" id="PTHR43581:SF2">
    <property type="entry name" value="EXCINUCLEASE ATPASE SUBUNIT"/>
    <property type="match status" value="1"/>
</dbReference>
<sequence length="375" mass="42268">MRINQMSVANFKCFENYKFSFAPLTLLTGNNGTGKSSLVQALLLARYSALNEPKFIPLNDLFGLRLGHAADVRSYNAKSDILSIEIHDDLDDYKWTYASEGDPYDSLLLKIKTRPNVSEINSISRHVFAQRFTYLNTERLGPRETLELSSAPNGHLSVGARGEYVAQVIASQEREQIREEFRFAPEKNDSKKIATTLLKQCEAWLSDFVGNVEIRSEINSDTNQAYLRFKTGGLVRGNFHDWTRPSNTGFGLTYCLPIIVAGLLGSPGEIMLVENPEAHLHPRAQSKMGQFLGRLAAGGLQIVIESHSDHILNGIRLATVEQTHPLNCEDVLIHFFANDSIEEINVDDRGGLSKWPQLFFDQSQRDLRRIIETRR</sequence>
<dbReference type="InterPro" id="IPR003959">
    <property type="entry name" value="ATPase_AAA_core"/>
</dbReference>
<feature type="domain" description="DUF3696" evidence="1">
    <location>
        <begin position="327"/>
        <end position="369"/>
    </location>
</feature>
<dbReference type="OrthoDB" id="3322489at2"/>
<dbReference type="GO" id="GO:0016887">
    <property type="term" value="F:ATP hydrolysis activity"/>
    <property type="evidence" value="ECO:0007669"/>
    <property type="project" value="InterPro"/>
</dbReference>
<dbReference type="InterPro" id="IPR041685">
    <property type="entry name" value="AAA_GajA/Old/RecF-like"/>
</dbReference>
<dbReference type="Pfam" id="PF13304">
    <property type="entry name" value="AAA_21"/>
    <property type="match status" value="1"/>
</dbReference>